<evidence type="ECO:0000313" key="3">
    <source>
        <dbReference type="Proteomes" id="UP000679179"/>
    </source>
</evidence>
<protein>
    <recommendedName>
        <fullName evidence="1">Peptidase M20 domain-containing protein 2</fullName>
    </recommendedName>
</protein>
<dbReference type="PIRSF" id="PIRSF037226">
    <property type="entry name" value="Amidohydrolase_ACY1L2_prd"/>
    <property type="match status" value="1"/>
</dbReference>
<dbReference type="Gene3D" id="3.30.70.360">
    <property type="match status" value="1"/>
</dbReference>
<dbReference type="PANTHER" id="PTHR30575:SF0">
    <property type="entry name" value="XAA-ARG DIPEPTIDASE"/>
    <property type="match status" value="1"/>
</dbReference>
<proteinExistence type="inferred from homology"/>
<dbReference type="GO" id="GO:0071713">
    <property type="term" value="F:para-aminobenzoyl-glutamate hydrolase activity"/>
    <property type="evidence" value="ECO:0007669"/>
    <property type="project" value="TreeGrafter"/>
</dbReference>
<dbReference type="InterPro" id="IPR052030">
    <property type="entry name" value="Peptidase_M20/M20A_hydrolases"/>
</dbReference>
<name>A0A919S1E2_9CLOT</name>
<dbReference type="PANTHER" id="PTHR30575">
    <property type="entry name" value="PEPTIDASE M20"/>
    <property type="match status" value="1"/>
</dbReference>
<keyword evidence="3" id="KW-1185">Reference proteome</keyword>
<dbReference type="SUPFAM" id="SSF53187">
    <property type="entry name" value="Zn-dependent exopeptidases"/>
    <property type="match status" value="1"/>
</dbReference>
<accession>A0A919S1E2</accession>
<sequence>MKQEMISYLSTEKEDLYKLCKFLYDNPEESYCEHKACEYISKFLSDRGFNVQNNFLDISTAFYASKGNGHPKICYLCEYDAVKEEGHITGHNLLATMSITATLGLGKIIEKVGGTVIVIGCPGEYLGGTKSTMVRQGIFDDIDAVLIAHPDVVTCESGTSSAIIPLSVKFIGHDGLSFLNKDIYTSLDSILLTINILNALLKGFPKDVTVNSILSKGGSTPLLLPAESEAKFYIRAKEMDVAKLAEQKLREIAHYVSELMGIQNIVALYEPPSEQLITNITLNRLFSHNLKETGIIDICDPRDIDAGLSLGVISHKVPTIHPYISIIKDKSIKYGTKAFGEATLSQYSQEVALKAALGLAFTGLDLIQSENLLGDVKGEFYDMKKSLY</sequence>
<comment type="caution">
    <text evidence="2">The sequence shown here is derived from an EMBL/GenBank/DDBJ whole genome shotgun (WGS) entry which is preliminary data.</text>
</comment>
<dbReference type="GO" id="GO:0016805">
    <property type="term" value="F:dipeptidase activity"/>
    <property type="evidence" value="ECO:0007669"/>
    <property type="project" value="InterPro"/>
</dbReference>
<dbReference type="EMBL" id="BOPZ01000026">
    <property type="protein sequence ID" value="GIM30022.1"/>
    <property type="molecule type" value="Genomic_DNA"/>
</dbReference>
<reference evidence="2" key="1">
    <citation type="submission" date="2021-03" db="EMBL/GenBank/DDBJ databases">
        <title>Taxonomic study of Clostridium polyendosporum from meadow-gley soil under rice.</title>
        <authorList>
            <person name="Kobayashi H."/>
            <person name="Tanizawa Y."/>
            <person name="Yagura M."/>
        </authorList>
    </citation>
    <scope>NUCLEOTIDE SEQUENCE</scope>
    <source>
        <strain evidence="2">JCM 30710</strain>
    </source>
</reference>
<dbReference type="GO" id="GO:0005737">
    <property type="term" value="C:cytoplasm"/>
    <property type="evidence" value="ECO:0007669"/>
    <property type="project" value="TreeGrafter"/>
</dbReference>
<dbReference type="InterPro" id="IPR017144">
    <property type="entry name" value="Xaa-Arg_dipeptidase"/>
</dbReference>
<evidence type="ECO:0000256" key="1">
    <source>
        <dbReference type="PIRNR" id="PIRNR037226"/>
    </source>
</evidence>
<dbReference type="AlphaFoldDB" id="A0A919S1E2"/>
<organism evidence="2 3">
    <name type="scientific">Clostridium polyendosporum</name>
    <dbReference type="NCBI Taxonomy" id="69208"/>
    <lineage>
        <taxon>Bacteria</taxon>
        <taxon>Bacillati</taxon>
        <taxon>Bacillota</taxon>
        <taxon>Clostridia</taxon>
        <taxon>Eubacteriales</taxon>
        <taxon>Clostridiaceae</taxon>
        <taxon>Clostridium</taxon>
    </lineage>
</organism>
<evidence type="ECO:0000313" key="2">
    <source>
        <dbReference type="EMBL" id="GIM30022.1"/>
    </source>
</evidence>
<gene>
    <name evidence="2" type="ORF">CPJCM30710_26880</name>
</gene>
<comment type="similarity">
    <text evidence="1">Belongs to the peptidase M20A family.</text>
</comment>
<dbReference type="Gene3D" id="3.40.630.10">
    <property type="entry name" value="Zn peptidases"/>
    <property type="match status" value="1"/>
</dbReference>
<dbReference type="GO" id="GO:0046657">
    <property type="term" value="P:folic acid catabolic process"/>
    <property type="evidence" value="ECO:0007669"/>
    <property type="project" value="TreeGrafter"/>
</dbReference>
<dbReference type="RefSeq" id="WP_212904706.1">
    <property type="nucleotide sequence ID" value="NZ_BOPZ01000026.1"/>
</dbReference>
<dbReference type="Proteomes" id="UP000679179">
    <property type="component" value="Unassembled WGS sequence"/>
</dbReference>